<dbReference type="SUPFAM" id="SSF52096">
    <property type="entry name" value="ClpP/crotonase"/>
    <property type="match status" value="1"/>
</dbReference>
<organism evidence="3 4">
    <name type="scientific">Nocardia aobensis</name>
    <dbReference type="NCBI Taxonomy" id="257277"/>
    <lineage>
        <taxon>Bacteria</taxon>
        <taxon>Bacillati</taxon>
        <taxon>Actinomycetota</taxon>
        <taxon>Actinomycetes</taxon>
        <taxon>Mycobacteriales</taxon>
        <taxon>Nocardiaceae</taxon>
        <taxon>Nocardia</taxon>
    </lineage>
</organism>
<proteinExistence type="inferred from homology"/>
<dbReference type="Gene3D" id="1.10.12.10">
    <property type="entry name" value="Lyase 2-enoyl-coa Hydratase, Chain A, domain 2"/>
    <property type="match status" value="1"/>
</dbReference>
<dbReference type="PANTHER" id="PTHR43459:SF1">
    <property type="entry name" value="EG:BACN32G11.4 PROTEIN"/>
    <property type="match status" value="1"/>
</dbReference>
<dbReference type="PANTHER" id="PTHR43459">
    <property type="entry name" value="ENOYL-COA HYDRATASE"/>
    <property type="match status" value="1"/>
</dbReference>
<comment type="caution">
    <text evidence="3">The sequence shown here is derived from an EMBL/GenBank/DDBJ whole genome shotgun (WGS) entry which is preliminary data.</text>
</comment>
<evidence type="ECO:0000256" key="2">
    <source>
        <dbReference type="SAM" id="MobiDB-lite"/>
    </source>
</evidence>
<dbReference type="RefSeq" id="WP_387398586.1">
    <property type="nucleotide sequence ID" value="NZ_JBIAMT010000005.1"/>
</dbReference>
<dbReference type="EMBL" id="JBIAMT010000005">
    <property type="protein sequence ID" value="MFF0499816.1"/>
    <property type="molecule type" value="Genomic_DNA"/>
</dbReference>
<evidence type="ECO:0000313" key="3">
    <source>
        <dbReference type="EMBL" id="MFF0499816.1"/>
    </source>
</evidence>
<dbReference type="InterPro" id="IPR029045">
    <property type="entry name" value="ClpP/crotonase-like_dom_sf"/>
</dbReference>
<feature type="compositionally biased region" description="Basic and acidic residues" evidence="2">
    <location>
        <begin position="262"/>
        <end position="272"/>
    </location>
</feature>
<dbReference type="Gene3D" id="3.90.226.10">
    <property type="entry name" value="2-enoyl-CoA Hydratase, Chain A, domain 1"/>
    <property type="match status" value="1"/>
</dbReference>
<evidence type="ECO:0000256" key="1">
    <source>
        <dbReference type="ARBA" id="ARBA00005254"/>
    </source>
</evidence>
<dbReference type="CDD" id="cd06558">
    <property type="entry name" value="crotonase-like"/>
    <property type="match status" value="1"/>
</dbReference>
<keyword evidence="4" id="KW-1185">Reference proteome</keyword>
<dbReference type="Pfam" id="PF00378">
    <property type="entry name" value="ECH_1"/>
    <property type="match status" value="1"/>
</dbReference>
<comment type="similarity">
    <text evidence="1">Belongs to the enoyl-CoA hydratase/isomerase family.</text>
</comment>
<evidence type="ECO:0000313" key="4">
    <source>
        <dbReference type="Proteomes" id="UP001601442"/>
    </source>
</evidence>
<protein>
    <submittedName>
        <fullName evidence="3">Enoyl-CoA hydratase-related protein</fullName>
    </submittedName>
</protein>
<sequence>MSDEILTDLADGVLTVTLNRPDRLNAWTYELGDSYFDVLDRADDDPDIRVVVLTGAGRGFCSGLDMEALSAASAGGARRTPAHGRRMTHAQSFRKPLIGAINGACVGFGLVQALACDIRFASEAAFFVPAFTQRGLNAEYGTSWLLPRMIGQTRAAEWLFSGRRMDASEAERIGLVNRVCAADDLIAETLAYARNLAAAASPIALADTKTQIAGDWLRDRVTAEDHAKSLGHQPGHRVDFAEGVRSFVERRAPQFQPLPPRSADHDPSDPHQ</sequence>
<dbReference type="InterPro" id="IPR001753">
    <property type="entry name" value="Enoyl-CoA_hydra/iso"/>
</dbReference>
<dbReference type="InterPro" id="IPR014748">
    <property type="entry name" value="Enoyl-CoA_hydra_C"/>
</dbReference>
<feature type="region of interest" description="Disordered" evidence="2">
    <location>
        <begin position="251"/>
        <end position="272"/>
    </location>
</feature>
<reference evidence="3 4" key="1">
    <citation type="submission" date="2024-10" db="EMBL/GenBank/DDBJ databases">
        <title>The Natural Products Discovery Center: Release of the First 8490 Sequenced Strains for Exploring Actinobacteria Biosynthetic Diversity.</title>
        <authorList>
            <person name="Kalkreuter E."/>
            <person name="Kautsar S.A."/>
            <person name="Yang D."/>
            <person name="Bader C.D."/>
            <person name="Teijaro C.N."/>
            <person name="Fluegel L."/>
            <person name="Davis C.M."/>
            <person name="Simpson J.R."/>
            <person name="Lauterbach L."/>
            <person name="Steele A.D."/>
            <person name="Gui C."/>
            <person name="Meng S."/>
            <person name="Li G."/>
            <person name="Viehrig K."/>
            <person name="Ye F."/>
            <person name="Su P."/>
            <person name="Kiefer A.F."/>
            <person name="Nichols A."/>
            <person name="Cepeda A.J."/>
            <person name="Yan W."/>
            <person name="Fan B."/>
            <person name="Jiang Y."/>
            <person name="Adhikari A."/>
            <person name="Zheng C.-J."/>
            <person name="Schuster L."/>
            <person name="Cowan T.M."/>
            <person name="Smanski M.J."/>
            <person name="Chevrette M.G."/>
            <person name="De Carvalho L.P.S."/>
            <person name="Shen B."/>
        </authorList>
    </citation>
    <scope>NUCLEOTIDE SEQUENCE [LARGE SCALE GENOMIC DNA]</scope>
    <source>
        <strain evidence="3 4">NPDC004119</strain>
    </source>
</reference>
<name>A0ABW6P9M0_9NOCA</name>
<accession>A0ABW6P9M0</accession>
<gene>
    <name evidence="3" type="ORF">ACFYU5_25685</name>
</gene>
<dbReference type="Proteomes" id="UP001601442">
    <property type="component" value="Unassembled WGS sequence"/>
</dbReference>